<dbReference type="Pfam" id="PF01243">
    <property type="entry name" value="PNPOx_N"/>
    <property type="match status" value="1"/>
</dbReference>
<keyword evidence="3" id="KW-1185">Reference proteome</keyword>
<dbReference type="STRING" id="1121485.GCA_000426485_01550"/>
<dbReference type="Gene3D" id="2.30.110.10">
    <property type="entry name" value="Electron Transport, Fmn-binding Protein, Chain A"/>
    <property type="match status" value="1"/>
</dbReference>
<evidence type="ECO:0000259" key="1">
    <source>
        <dbReference type="Pfam" id="PF01243"/>
    </source>
</evidence>
<proteinExistence type="predicted"/>
<dbReference type="EMBL" id="SOML01000008">
    <property type="protein sequence ID" value="TFD95447.1"/>
    <property type="molecule type" value="Genomic_DNA"/>
</dbReference>
<name>A0A4Y8KYE1_9BACT</name>
<protein>
    <submittedName>
        <fullName evidence="2">Pyridoxamine 5'-phosphate oxidase family protein</fullName>
    </submittedName>
</protein>
<gene>
    <name evidence="2" type="ORF">E2605_13625</name>
</gene>
<dbReference type="OrthoDB" id="595289at2"/>
<comment type="caution">
    <text evidence="2">The sequence shown here is derived from an EMBL/GenBank/DDBJ whole genome shotgun (WGS) entry which is preliminary data.</text>
</comment>
<dbReference type="SUPFAM" id="SSF50475">
    <property type="entry name" value="FMN-binding split barrel"/>
    <property type="match status" value="1"/>
</dbReference>
<accession>A0A4Y8KYE1</accession>
<sequence>MEKSVKLSDKFYEVLQHEGVVAIVSWTADDAHVANTWNSYLVVTDDERILIPAYGLRKTQKNIDVNHQIKLTLGSKEVLGYKDYQGTGFLVTGTARYLSSGEEFDMMKEKFSFLTRVLEVTVIKAKQTL</sequence>
<reference evidence="2 3" key="1">
    <citation type="submission" date="2019-03" db="EMBL/GenBank/DDBJ databases">
        <title>San Antonio Military Medical Center submission to MRSN (WRAIR), pending publication.</title>
        <authorList>
            <person name="Blyth D.M."/>
            <person name="Mccarthy S.L."/>
            <person name="Schall S.E."/>
            <person name="Stam J.A."/>
            <person name="Ong A.C."/>
            <person name="Mcgann P.T."/>
        </authorList>
    </citation>
    <scope>NUCLEOTIDE SEQUENCE [LARGE SCALE GENOMIC DNA]</scope>
    <source>
        <strain evidence="2 3">MRSN571793</strain>
    </source>
</reference>
<evidence type="ECO:0000313" key="3">
    <source>
        <dbReference type="Proteomes" id="UP000297861"/>
    </source>
</evidence>
<dbReference type="AlphaFoldDB" id="A0A4Y8KYE1"/>
<dbReference type="Proteomes" id="UP000297861">
    <property type="component" value="Unassembled WGS sequence"/>
</dbReference>
<dbReference type="RefSeq" id="WP_026628132.1">
    <property type="nucleotide sequence ID" value="NZ_JAWZLG010000100.1"/>
</dbReference>
<organism evidence="2 3">
    <name type="scientific">Dysgonomonas capnocytophagoides</name>
    <dbReference type="NCBI Taxonomy" id="45254"/>
    <lineage>
        <taxon>Bacteria</taxon>
        <taxon>Pseudomonadati</taxon>
        <taxon>Bacteroidota</taxon>
        <taxon>Bacteroidia</taxon>
        <taxon>Bacteroidales</taxon>
        <taxon>Dysgonomonadaceae</taxon>
        <taxon>Dysgonomonas</taxon>
    </lineage>
</organism>
<dbReference type="InterPro" id="IPR011576">
    <property type="entry name" value="Pyridox_Oxase_N"/>
</dbReference>
<dbReference type="InterPro" id="IPR012349">
    <property type="entry name" value="Split_barrel_FMN-bd"/>
</dbReference>
<evidence type="ECO:0000313" key="2">
    <source>
        <dbReference type="EMBL" id="TFD95447.1"/>
    </source>
</evidence>
<feature type="domain" description="Pyridoxamine 5'-phosphate oxidase N-terminal" evidence="1">
    <location>
        <begin position="8"/>
        <end position="122"/>
    </location>
</feature>